<evidence type="ECO:0000313" key="2">
    <source>
        <dbReference type="EMBL" id="MXO67260.1"/>
    </source>
</evidence>
<accession>A0ABW9UTS7</accession>
<name>A0ABW9UTS7_9SPHN</name>
<evidence type="ECO:0000256" key="1">
    <source>
        <dbReference type="SAM" id="Phobius"/>
    </source>
</evidence>
<reference evidence="2 3" key="1">
    <citation type="submission" date="2019-12" db="EMBL/GenBank/DDBJ databases">
        <title>Genomic-based taxomic classification of the family Erythrobacteraceae.</title>
        <authorList>
            <person name="Xu L."/>
        </authorList>
    </citation>
    <scope>NUCLEOTIDE SEQUENCE [LARGE SCALE GENOMIC DNA]</scope>
    <source>
        <strain evidence="2 3">H32</strain>
    </source>
</reference>
<comment type="caution">
    <text evidence="2">The sequence shown here is derived from an EMBL/GenBank/DDBJ whole genome shotgun (WGS) entry which is preliminary data.</text>
</comment>
<gene>
    <name evidence="2" type="ORF">GRI72_00215</name>
</gene>
<keyword evidence="1" id="KW-0812">Transmembrane</keyword>
<keyword evidence="1" id="KW-0472">Membrane</keyword>
<dbReference type="Proteomes" id="UP000444401">
    <property type="component" value="Unassembled WGS sequence"/>
</dbReference>
<organism evidence="2 3">
    <name type="scientific">Pelagerythrobacter marinus</name>
    <dbReference type="NCBI Taxonomy" id="538382"/>
    <lineage>
        <taxon>Bacteria</taxon>
        <taxon>Pseudomonadati</taxon>
        <taxon>Pseudomonadota</taxon>
        <taxon>Alphaproteobacteria</taxon>
        <taxon>Sphingomonadales</taxon>
        <taxon>Erythrobacteraceae</taxon>
        <taxon>Pelagerythrobacter</taxon>
    </lineage>
</organism>
<sequence length="106" mass="10895">MIRSRPLPAGAVPRILSVVTMPVWIPVVVLAVILAPPAEGEMLLVPLTEEGSRSLVAALGDRSTRLIAAGPIPGSLVLRGPRGSIWDRVGGKGVLVLGVPDMGCSA</sequence>
<evidence type="ECO:0000313" key="3">
    <source>
        <dbReference type="Proteomes" id="UP000444401"/>
    </source>
</evidence>
<protein>
    <submittedName>
        <fullName evidence="2">Uncharacterized protein</fullName>
    </submittedName>
</protein>
<feature type="transmembrane region" description="Helical" evidence="1">
    <location>
        <begin position="12"/>
        <end position="35"/>
    </location>
</feature>
<proteinExistence type="predicted"/>
<dbReference type="RefSeq" id="WP_160731943.1">
    <property type="nucleotide sequence ID" value="NZ_WTYO01000001.1"/>
</dbReference>
<dbReference type="EMBL" id="WTYO01000001">
    <property type="protein sequence ID" value="MXO67260.1"/>
    <property type="molecule type" value="Genomic_DNA"/>
</dbReference>
<keyword evidence="3" id="KW-1185">Reference proteome</keyword>
<keyword evidence="1" id="KW-1133">Transmembrane helix</keyword>